<reference evidence="2 3" key="1">
    <citation type="submission" date="2019-07" db="EMBL/GenBank/DDBJ databases">
        <title>Paenibacillus thiaminolyticus NRRL B-4156.</title>
        <authorList>
            <person name="Hehnly C."/>
            <person name="Zhang L."/>
        </authorList>
    </citation>
    <scope>NUCLEOTIDE SEQUENCE [LARGE SCALE GENOMIC DNA]</scope>
    <source>
        <strain evidence="2 3">NRRL B-4156</strain>
    </source>
</reference>
<dbReference type="GeneID" id="76996270"/>
<proteinExistence type="predicted"/>
<name>A0AAP9DTA7_PANTH</name>
<protein>
    <submittedName>
        <fullName evidence="2">Uncharacterized protein</fullName>
    </submittedName>
</protein>
<evidence type="ECO:0000313" key="4">
    <source>
        <dbReference type="Proteomes" id="UP001209276"/>
    </source>
</evidence>
<reference evidence="1 4" key="2">
    <citation type="submission" date="2022-05" db="EMBL/GenBank/DDBJ databases">
        <title>Genome Sequencing of Bee-Associated Microbes.</title>
        <authorList>
            <person name="Dunlap C."/>
        </authorList>
    </citation>
    <scope>NUCLEOTIDE SEQUENCE [LARGE SCALE GENOMIC DNA]</scope>
    <source>
        <strain evidence="1 4">NRRL B-14613</strain>
    </source>
</reference>
<sequence length="890" mass="98415">MSIKGDVLPGGINQEIQGVTTQTRAHPDDFNPNVLKPLLDNDVTMSKQLETLPSEALTFRPGYQIVESEHDAPFRLGDIIGRTLVNQIGKDGNYDYRTSPLFTFFGTGEIITTSVPTGTKAQKIVCNRTADSPGHFGARYELNIDRSKHYVAVAYLDNISCDKPVYFSLAEWKADGYYTIRKSGNLSKGNGMQYRYIDISPSHLSAEESLIFYFRGEGTAGAEFRIGVFALYEITQAEYEAIGSMKFAQVAEKYPYVDSLTNVTNPYAIVTGGNLLPSFYHMGAVNGAIVDIRSDYDIDLMTNSTIQFVGLGNMKVKHKTYRVDFDPMGSDVRCYFNEQTEYDATPIRQHEIDESGATIEIGDDTKYIGVFFGNMSATGSFKVKNPMLVPGTDPKPFFPQQRSKLAFETELAAHPVDGSNPDTLFMGDDGLPYVLEKWKKVTLEPSNFDNTTTNDQPDGFKQFSIELKQKNTTNHVALIKFDGTQLTHDTISAPLVKPDSFNVGSGSLGGYVWMTIANSDSGWGKDYEPSQDEIKAYFLGWKMYDISGVDPTAIGTYNRTDGLHKGWTPLQSFDGTTYEGGYTGSGTPSTFPNTSNTTYYQLNRTWQPYRLQYLKAKPTVEPVRNYELGAKFSAGSNMVEVGSGIVLREKVIPFHSPINGNTVINSTYPGEESSKVKHKVSEFLGIYKNSLLDNASWSFEANHPYAYGKQRLYMYGGAEYDPTAVCHITYTMLDPTLAAPISSTVAANLRGTVSDLVQGVGDVQRRLSVVENQKAEKDMNPPQWITPTLLSGWGSLGPHFEAGYRKENELVRFRGRVKGGTATSGTLLFKLPAGYRPKRFVKQVSFTSQGAQNTALISIGVHPTGEVYLYYGEGLNGSLFLDGISFPIDS</sequence>
<dbReference type="AlphaFoldDB" id="A0AAP9DTA7"/>
<gene>
    <name evidence="2" type="ORF">FLT43_09860</name>
    <name evidence="1" type="ORF">M5W83_20120</name>
</gene>
<dbReference type="EMBL" id="JAMDMM010000039">
    <property type="protein sequence ID" value="MCY9609459.1"/>
    <property type="molecule type" value="Genomic_DNA"/>
</dbReference>
<evidence type="ECO:0000313" key="2">
    <source>
        <dbReference type="EMBL" id="QDM43772.1"/>
    </source>
</evidence>
<evidence type="ECO:0000313" key="1">
    <source>
        <dbReference type="EMBL" id="MCY9609459.1"/>
    </source>
</evidence>
<evidence type="ECO:0000313" key="3">
    <source>
        <dbReference type="Proteomes" id="UP000315377"/>
    </source>
</evidence>
<dbReference type="Proteomes" id="UP000315377">
    <property type="component" value="Chromosome"/>
</dbReference>
<accession>A0AAP9DTA7</accession>
<dbReference type="RefSeq" id="WP_087445052.1">
    <property type="nucleotide sequence ID" value="NZ_CABMNB010000047.1"/>
</dbReference>
<organism evidence="2 3">
    <name type="scientific">Paenibacillus thiaminolyticus</name>
    <name type="common">Bacillus thiaminolyticus</name>
    <dbReference type="NCBI Taxonomy" id="49283"/>
    <lineage>
        <taxon>Bacteria</taxon>
        <taxon>Bacillati</taxon>
        <taxon>Bacillota</taxon>
        <taxon>Bacilli</taxon>
        <taxon>Bacillales</taxon>
        <taxon>Paenibacillaceae</taxon>
        <taxon>Paenibacillus</taxon>
    </lineage>
</organism>
<keyword evidence="4" id="KW-1185">Reference proteome</keyword>
<dbReference type="EMBL" id="CP041405">
    <property type="protein sequence ID" value="QDM43772.1"/>
    <property type="molecule type" value="Genomic_DNA"/>
</dbReference>
<dbReference type="Proteomes" id="UP001209276">
    <property type="component" value="Unassembled WGS sequence"/>
</dbReference>